<keyword evidence="3" id="KW-0676">Redox-active center</keyword>
<accession>A0AAV9DGG7</accession>
<keyword evidence="1" id="KW-0249">Electron transport</keyword>
<dbReference type="InterPro" id="IPR017937">
    <property type="entry name" value="Thioredoxin_CS"/>
</dbReference>
<dbReference type="PANTHER" id="PTHR10438:SF463">
    <property type="entry name" value="THIOREDOXIN"/>
    <property type="match status" value="1"/>
</dbReference>
<feature type="domain" description="Thioredoxin" evidence="4">
    <location>
        <begin position="22"/>
        <end position="138"/>
    </location>
</feature>
<dbReference type="PROSITE" id="PS51352">
    <property type="entry name" value="THIOREDOXIN_2"/>
    <property type="match status" value="1"/>
</dbReference>
<comment type="caution">
    <text evidence="5">The sequence shown here is derived from an EMBL/GenBank/DDBJ whole genome shotgun (WGS) entry which is preliminary data.</text>
</comment>
<dbReference type="SUPFAM" id="SSF52833">
    <property type="entry name" value="Thioredoxin-like"/>
    <property type="match status" value="1"/>
</dbReference>
<dbReference type="Gene3D" id="3.40.30.10">
    <property type="entry name" value="Glutaredoxin"/>
    <property type="match status" value="1"/>
</dbReference>
<dbReference type="InterPro" id="IPR036249">
    <property type="entry name" value="Thioredoxin-like_sf"/>
</dbReference>
<dbReference type="FunFam" id="3.40.30.10:FF:000245">
    <property type="entry name" value="Thioredoxin"/>
    <property type="match status" value="1"/>
</dbReference>
<evidence type="ECO:0000256" key="1">
    <source>
        <dbReference type="ARBA" id="ARBA00022982"/>
    </source>
</evidence>
<dbReference type="PRINTS" id="PR00421">
    <property type="entry name" value="THIOREDOXIN"/>
</dbReference>
<evidence type="ECO:0000313" key="6">
    <source>
        <dbReference type="Proteomes" id="UP001180020"/>
    </source>
</evidence>
<protein>
    <submittedName>
        <fullName evidence="5">Thioredoxin H2-1</fullName>
    </submittedName>
</protein>
<dbReference type="PROSITE" id="PS00194">
    <property type="entry name" value="THIOREDOXIN_1"/>
    <property type="match status" value="1"/>
</dbReference>
<dbReference type="EMBL" id="JAUJYO010000013">
    <property type="protein sequence ID" value="KAK1300696.1"/>
    <property type="molecule type" value="Genomic_DNA"/>
</dbReference>
<keyword evidence="1" id="KW-0813">Transport</keyword>
<dbReference type="InterPro" id="IPR013766">
    <property type="entry name" value="Thioredoxin_domain"/>
</dbReference>
<proteinExistence type="predicted"/>
<sequence>MGTIFSCCKNKAESLISSPENETPAAAAPSTILTFHSEKAWKEHWETNQNSTKLMVIHFTASWCGPCRFIEPVIKEFAAKFTDIMFAKIDIDELQSVAKEWKVEAVPTFVFVKKGIEVDKVVGANKEELEKKIGEQRF</sequence>
<evidence type="ECO:0000256" key="3">
    <source>
        <dbReference type="ARBA" id="ARBA00023284"/>
    </source>
</evidence>
<evidence type="ECO:0000313" key="5">
    <source>
        <dbReference type="EMBL" id="KAK1300696.1"/>
    </source>
</evidence>
<reference evidence="5" key="1">
    <citation type="journal article" date="2023" name="Nat. Commun.">
        <title>Diploid and tetraploid genomes of Acorus and the evolution of monocots.</title>
        <authorList>
            <person name="Ma L."/>
            <person name="Liu K.W."/>
            <person name="Li Z."/>
            <person name="Hsiao Y.Y."/>
            <person name="Qi Y."/>
            <person name="Fu T."/>
            <person name="Tang G.D."/>
            <person name="Zhang D."/>
            <person name="Sun W.H."/>
            <person name="Liu D.K."/>
            <person name="Li Y."/>
            <person name="Chen G.Z."/>
            <person name="Liu X.D."/>
            <person name="Liao X.Y."/>
            <person name="Jiang Y.T."/>
            <person name="Yu X."/>
            <person name="Hao Y."/>
            <person name="Huang J."/>
            <person name="Zhao X.W."/>
            <person name="Ke S."/>
            <person name="Chen Y.Y."/>
            <person name="Wu W.L."/>
            <person name="Hsu J.L."/>
            <person name="Lin Y.F."/>
            <person name="Huang M.D."/>
            <person name="Li C.Y."/>
            <person name="Huang L."/>
            <person name="Wang Z.W."/>
            <person name="Zhao X."/>
            <person name="Zhong W.Y."/>
            <person name="Peng D.H."/>
            <person name="Ahmad S."/>
            <person name="Lan S."/>
            <person name="Zhang J.S."/>
            <person name="Tsai W.C."/>
            <person name="Van de Peer Y."/>
            <person name="Liu Z.J."/>
        </authorList>
    </citation>
    <scope>NUCLEOTIDE SEQUENCE</scope>
    <source>
        <strain evidence="5">CP</strain>
    </source>
</reference>
<dbReference type="PANTHER" id="PTHR10438">
    <property type="entry name" value="THIOREDOXIN"/>
    <property type="match status" value="1"/>
</dbReference>
<evidence type="ECO:0000256" key="2">
    <source>
        <dbReference type="ARBA" id="ARBA00023157"/>
    </source>
</evidence>
<dbReference type="AlphaFoldDB" id="A0AAV9DGG7"/>
<name>A0AAV9DGG7_ACOCL</name>
<keyword evidence="6" id="KW-1185">Reference proteome</keyword>
<organism evidence="5 6">
    <name type="scientific">Acorus calamus</name>
    <name type="common">Sweet flag</name>
    <dbReference type="NCBI Taxonomy" id="4465"/>
    <lineage>
        <taxon>Eukaryota</taxon>
        <taxon>Viridiplantae</taxon>
        <taxon>Streptophyta</taxon>
        <taxon>Embryophyta</taxon>
        <taxon>Tracheophyta</taxon>
        <taxon>Spermatophyta</taxon>
        <taxon>Magnoliopsida</taxon>
        <taxon>Liliopsida</taxon>
        <taxon>Acoraceae</taxon>
        <taxon>Acorus</taxon>
    </lineage>
</organism>
<evidence type="ECO:0000259" key="4">
    <source>
        <dbReference type="PROSITE" id="PS51352"/>
    </source>
</evidence>
<keyword evidence="2" id="KW-1015">Disulfide bond</keyword>
<dbReference type="Pfam" id="PF00085">
    <property type="entry name" value="Thioredoxin"/>
    <property type="match status" value="1"/>
</dbReference>
<dbReference type="CDD" id="cd02947">
    <property type="entry name" value="TRX_family"/>
    <property type="match status" value="1"/>
</dbReference>
<dbReference type="Proteomes" id="UP001180020">
    <property type="component" value="Unassembled WGS sequence"/>
</dbReference>
<dbReference type="InterPro" id="IPR050620">
    <property type="entry name" value="Thioredoxin_H-type-like"/>
</dbReference>
<reference evidence="5" key="2">
    <citation type="submission" date="2023-06" db="EMBL/GenBank/DDBJ databases">
        <authorList>
            <person name="Ma L."/>
            <person name="Liu K.-W."/>
            <person name="Li Z."/>
            <person name="Hsiao Y.-Y."/>
            <person name="Qi Y."/>
            <person name="Fu T."/>
            <person name="Tang G."/>
            <person name="Zhang D."/>
            <person name="Sun W.-H."/>
            <person name="Liu D.-K."/>
            <person name="Li Y."/>
            <person name="Chen G.-Z."/>
            <person name="Liu X.-D."/>
            <person name="Liao X.-Y."/>
            <person name="Jiang Y.-T."/>
            <person name="Yu X."/>
            <person name="Hao Y."/>
            <person name="Huang J."/>
            <person name="Zhao X.-W."/>
            <person name="Ke S."/>
            <person name="Chen Y.-Y."/>
            <person name="Wu W.-L."/>
            <person name="Hsu J.-L."/>
            <person name="Lin Y.-F."/>
            <person name="Huang M.-D."/>
            <person name="Li C.-Y."/>
            <person name="Huang L."/>
            <person name="Wang Z.-W."/>
            <person name="Zhao X."/>
            <person name="Zhong W.-Y."/>
            <person name="Peng D.-H."/>
            <person name="Ahmad S."/>
            <person name="Lan S."/>
            <person name="Zhang J.-S."/>
            <person name="Tsai W.-C."/>
            <person name="Van De Peer Y."/>
            <person name="Liu Z.-J."/>
        </authorList>
    </citation>
    <scope>NUCLEOTIDE SEQUENCE</scope>
    <source>
        <strain evidence="5">CP</strain>
        <tissue evidence="5">Leaves</tissue>
    </source>
</reference>
<gene>
    <name evidence="5" type="ORF">QJS10_CPB13g01311</name>
</gene>